<sequence length="247" mass="28234">MASNKIVTLDDLHVLLLNLNAKVDLTQTTLTEFKQELMNVGNRTNNLEKENIALKVKVFELDHKLRNNSIVVFGLENQLNCVDALTFLSSKLEINLGLQDFNFINLFTSKNNKKILKIDFLYNLKKSQVLKNLNKLKDSHIFVAEDLNPQDQLLHKELRKHLNTGKKNGLKIFIKNNRLCVNNKKYTLEELNTNPDILASLSIISRPPTSEGLTQSSSSSGPSSNPQDLDKITDRLRNKDKRQLQRK</sequence>
<dbReference type="Proteomes" id="UP001153636">
    <property type="component" value="Chromosome 2"/>
</dbReference>
<evidence type="ECO:0000256" key="1">
    <source>
        <dbReference type="SAM" id="MobiDB-lite"/>
    </source>
</evidence>
<evidence type="ECO:0000313" key="2">
    <source>
        <dbReference type="EMBL" id="CAH1106706.1"/>
    </source>
</evidence>
<feature type="region of interest" description="Disordered" evidence="1">
    <location>
        <begin position="208"/>
        <end position="247"/>
    </location>
</feature>
<keyword evidence="3" id="KW-1185">Reference proteome</keyword>
<dbReference type="OrthoDB" id="6782755at2759"/>
<gene>
    <name evidence="2" type="ORF">PSYICH_LOCUS6898</name>
</gene>
<evidence type="ECO:0000313" key="3">
    <source>
        <dbReference type="Proteomes" id="UP001153636"/>
    </source>
</evidence>
<accession>A0A9P0CYR4</accession>
<dbReference type="EMBL" id="OV651814">
    <property type="protein sequence ID" value="CAH1106706.1"/>
    <property type="molecule type" value="Genomic_DNA"/>
</dbReference>
<feature type="compositionally biased region" description="Basic and acidic residues" evidence="1">
    <location>
        <begin position="228"/>
        <end position="247"/>
    </location>
</feature>
<organism evidence="2 3">
    <name type="scientific">Psylliodes chrysocephalus</name>
    <dbReference type="NCBI Taxonomy" id="3402493"/>
    <lineage>
        <taxon>Eukaryota</taxon>
        <taxon>Metazoa</taxon>
        <taxon>Ecdysozoa</taxon>
        <taxon>Arthropoda</taxon>
        <taxon>Hexapoda</taxon>
        <taxon>Insecta</taxon>
        <taxon>Pterygota</taxon>
        <taxon>Neoptera</taxon>
        <taxon>Endopterygota</taxon>
        <taxon>Coleoptera</taxon>
        <taxon>Polyphaga</taxon>
        <taxon>Cucujiformia</taxon>
        <taxon>Chrysomeloidea</taxon>
        <taxon>Chrysomelidae</taxon>
        <taxon>Galerucinae</taxon>
        <taxon>Alticini</taxon>
        <taxon>Psylliodes</taxon>
    </lineage>
</organism>
<protein>
    <submittedName>
        <fullName evidence="2">Uncharacterized protein</fullName>
    </submittedName>
</protein>
<reference evidence="2" key="1">
    <citation type="submission" date="2022-01" db="EMBL/GenBank/DDBJ databases">
        <authorList>
            <person name="King R."/>
        </authorList>
    </citation>
    <scope>NUCLEOTIDE SEQUENCE</scope>
</reference>
<dbReference type="AlphaFoldDB" id="A0A9P0CYR4"/>
<proteinExistence type="predicted"/>
<name>A0A9P0CYR4_9CUCU</name>